<evidence type="ECO:0008006" key="5">
    <source>
        <dbReference type="Google" id="ProtNLM"/>
    </source>
</evidence>
<keyword evidence="2" id="KW-0812">Transmembrane</keyword>
<keyword evidence="2" id="KW-0472">Membrane</keyword>
<feature type="transmembrane region" description="Helical" evidence="2">
    <location>
        <begin position="281"/>
        <end position="300"/>
    </location>
</feature>
<feature type="transmembrane region" description="Helical" evidence="2">
    <location>
        <begin position="71"/>
        <end position="95"/>
    </location>
</feature>
<evidence type="ECO:0000256" key="1">
    <source>
        <dbReference type="SAM" id="MobiDB-lite"/>
    </source>
</evidence>
<evidence type="ECO:0000313" key="4">
    <source>
        <dbReference type="Proteomes" id="UP000242287"/>
    </source>
</evidence>
<evidence type="ECO:0000256" key="2">
    <source>
        <dbReference type="SAM" id="Phobius"/>
    </source>
</evidence>
<name>A0A2A9NJ08_9AGAR</name>
<dbReference type="AlphaFoldDB" id="A0A2A9NJ08"/>
<feature type="compositionally biased region" description="Low complexity" evidence="1">
    <location>
        <begin position="322"/>
        <end position="337"/>
    </location>
</feature>
<keyword evidence="2" id="KW-1133">Transmembrane helix</keyword>
<accession>A0A2A9NJ08</accession>
<proteinExistence type="predicted"/>
<dbReference type="OrthoDB" id="2548432at2759"/>
<keyword evidence="4" id="KW-1185">Reference proteome</keyword>
<evidence type="ECO:0000313" key="3">
    <source>
        <dbReference type="EMBL" id="PFH50975.1"/>
    </source>
</evidence>
<dbReference type="Proteomes" id="UP000242287">
    <property type="component" value="Unassembled WGS sequence"/>
</dbReference>
<reference evidence="3 4" key="1">
    <citation type="submission" date="2014-02" db="EMBL/GenBank/DDBJ databases">
        <title>Transposable element dynamics among asymbiotic and ectomycorrhizal Amanita fungi.</title>
        <authorList>
            <consortium name="DOE Joint Genome Institute"/>
            <person name="Hess J."/>
            <person name="Skrede I."/>
            <person name="Wolfe B."/>
            <person name="LaButti K."/>
            <person name="Ohm R.A."/>
            <person name="Grigoriev I.V."/>
            <person name="Pringle A."/>
        </authorList>
    </citation>
    <scope>NUCLEOTIDE SEQUENCE [LARGE SCALE GENOMIC DNA]</scope>
    <source>
        <strain evidence="3 4">SKay4041</strain>
    </source>
</reference>
<feature type="region of interest" description="Disordered" evidence="1">
    <location>
        <begin position="320"/>
        <end position="350"/>
    </location>
</feature>
<sequence>MPYTSLDHDLLIARDFAGISYADLVNSMVKLLHPLYTTLIVTCIWSAMLVPLLVALFFFSTRNLRKKPIFIGNLLAILLGMSLASVIIALLVSVLNHPLDPPSRSLALSFASLLAFSPILVESILIIRLLAVYPFGKTPHRHFFPIFTWIGLLKIARVVNAIDYVVNISRAVKPGMNTLLLLQEVWTRFPNYKIEWFLQVADNTSTSVLFLIRLNKGRTLSTENPAHRIGSERRFSTYASRLEALFWIAVSNFVIPVLLSIAQLIVVWLDNSIFDVVPICLVNIYVEIIGVLLATVWVAAGSQWEERKTDQMLTSIQFTEATSPTSSGHSRSSGPPHILKNKVEPGFHLA</sequence>
<dbReference type="EMBL" id="KZ301994">
    <property type="protein sequence ID" value="PFH50975.1"/>
    <property type="molecule type" value="Genomic_DNA"/>
</dbReference>
<feature type="transmembrane region" description="Helical" evidence="2">
    <location>
        <begin position="244"/>
        <end position="269"/>
    </location>
</feature>
<gene>
    <name evidence="3" type="ORF">AMATHDRAFT_3484</name>
</gene>
<feature type="transmembrane region" description="Helical" evidence="2">
    <location>
        <begin position="107"/>
        <end position="131"/>
    </location>
</feature>
<feature type="compositionally biased region" description="Basic and acidic residues" evidence="1">
    <location>
        <begin position="341"/>
        <end position="350"/>
    </location>
</feature>
<feature type="transmembrane region" description="Helical" evidence="2">
    <location>
        <begin position="35"/>
        <end position="59"/>
    </location>
</feature>
<protein>
    <recommendedName>
        <fullName evidence="5">G-protein coupled receptors family 1 profile domain-containing protein</fullName>
    </recommendedName>
</protein>
<organism evidence="3 4">
    <name type="scientific">Amanita thiersii Skay4041</name>
    <dbReference type="NCBI Taxonomy" id="703135"/>
    <lineage>
        <taxon>Eukaryota</taxon>
        <taxon>Fungi</taxon>
        <taxon>Dikarya</taxon>
        <taxon>Basidiomycota</taxon>
        <taxon>Agaricomycotina</taxon>
        <taxon>Agaricomycetes</taxon>
        <taxon>Agaricomycetidae</taxon>
        <taxon>Agaricales</taxon>
        <taxon>Pluteineae</taxon>
        <taxon>Amanitaceae</taxon>
        <taxon>Amanita</taxon>
    </lineage>
</organism>